<reference evidence="1 2" key="1">
    <citation type="journal article" date="2017" name="Environ. Microbiol.">
        <title>Decay of the glycolytic pathway and adaptation to intranuclear parasitism within Enterocytozoonidae microsporidia.</title>
        <authorList>
            <person name="Wiredu Boakye D."/>
            <person name="Jaroenlak P."/>
            <person name="Prachumwat A."/>
            <person name="Williams T.A."/>
            <person name="Bateman K.S."/>
            <person name="Itsathitphaisarn O."/>
            <person name="Sritunyalucksana K."/>
            <person name="Paszkiewicz K.H."/>
            <person name="Moore K.A."/>
            <person name="Stentiford G.D."/>
            <person name="Williams B.A."/>
        </authorList>
    </citation>
    <scope>NUCLEOTIDE SEQUENCE [LARGE SCALE GENOMIC DNA]</scope>
    <source>
        <strain evidence="1 2">GB1</strain>
    </source>
</reference>
<dbReference type="AlphaFoldDB" id="A0A1X0QCL1"/>
<accession>A0A1X0QCL1</accession>
<proteinExistence type="predicted"/>
<dbReference type="VEuPathDB" id="MicrosporidiaDB:HERIO_561"/>
<keyword evidence="2" id="KW-1185">Reference proteome</keyword>
<name>A0A1X0QCL1_9MICR</name>
<sequence length="151" mass="17093">MIVLVGNSPATTICAIYLKTGNKKVFVIRDDSKLGYKTTVLPGYKGTQSEYNNECFRQAINIVGEENYLECKSIEIVVGEKNIIVNNRKIDFNLLVVDSHETYQINDKNIISVVNFMKDHEGLTDEVYNEAIILASMGCKIAYMIKEMKIE</sequence>
<evidence type="ECO:0000313" key="1">
    <source>
        <dbReference type="EMBL" id="ORD97549.1"/>
    </source>
</evidence>
<evidence type="ECO:0000313" key="2">
    <source>
        <dbReference type="Proteomes" id="UP000192356"/>
    </source>
</evidence>
<dbReference type="VEuPathDB" id="MicrosporidiaDB:A0H76_2196"/>
<dbReference type="Proteomes" id="UP000192356">
    <property type="component" value="Unassembled WGS sequence"/>
</dbReference>
<dbReference type="OrthoDB" id="2190163at2759"/>
<organism evidence="1 2">
    <name type="scientific">Hepatospora eriocheir</name>
    <dbReference type="NCBI Taxonomy" id="1081669"/>
    <lineage>
        <taxon>Eukaryota</taxon>
        <taxon>Fungi</taxon>
        <taxon>Fungi incertae sedis</taxon>
        <taxon>Microsporidia</taxon>
        <taxon>Hepatosporidae</taxon>
        <taxon>Hepatospora</taxon>
    </lineage>
</organism>
<gene>
    <name evidence="1" type="ORF">HERIO_561</name>
</gene>
<protein>
    <recommendedName>
        <fullName evidence="3">FAD/NAD(P)-binding domain-containing protein</fullName>
    </recommendedName>
</protein>
<evidence type="ECO:0008006" key="3">
    <source>
        <dbReference type="Google" id="ProtNLM"/>
    </source>
</evidence>
<dbReference type="EMBL" id="LVKB01000018">
    <property type="protein sequence ID" value="ORD97549.1"/>
    <property type="molecule type" value="Genomic_DNA"/>
</dbReference>
<comment type="caution">
    <text evidence="1">The sequence shown here is derived from an EMBL/GenBank/DDBJ whole genome shotgun (WGS) entry which is preliminary data.</text>
</comment>